<accession>A0AAN9VHX0</accession>
<dbReference type="PANTHER" id="PTHR13680:SF5">
    <property type="entry name" value="CDGSH IRON-SULFUR DOMAIN-CONTAINING PROTEIN 1"/>
    <property type="match status" value="1"/>
</dbReference>
<gene>
    <name evidence="12" type="ORF">R5R35_003925</name>
</gene>
<keyword evidence="13" id="KW-1185">Reference proteome</keyword>
<keyword evidence="3 10" id="KW-0812">Transmembrane</keyword>
<dbReference type="Gene3D" id="3.40.5.90">
    <property type="entry name" value="CDGSH iron-sulfur domain, mitoNEET-type"/>
    <property type="match status" value="1"/>
</dbReference>
<dbReference type="EMBL" id="JAZDUA010000183">
    <property type="protein sequence ID" value="KAK7865210.1"/>
    <property type="molecule type" value="Genomic_DNA"/>
</dbReference>
<keyword evidence="4 10" id="KW-0001">2Fe-2S</keyword>
<dbReference type="Pfam" id="PF10660">
    <property type="entry name" value="MitoNEET_N"/>
    <property type="match status" value="1"/>
</dbReference>
<dbReference type="SMART" id="SM00704">
    <property type="entry name" value="ZnF_CDGSH"/>
    <property type="match status" value="1"/>
</dbReference>
<comment type="subcellular location">
    <subcellularLocation>
        <location evidence="1 10">Endoplasmic reticulum membrane</location>
        <topology evidence="1 10">Single-pass membrane protein</topology>
    </subcellularLocation>
</comment>
<dbReference type="InterPro" id="IPR042216">
    <property type="entry name" value="MitoNEET_CISD"/>
</dbReference>
<dbReference type="Pfam" id="PF09360">
    <property type="entry name" value="zf-CDGSH"/>
    <property type="match status" value="1"/>
</dbReference>
<evidence type="ECO:0000256" key="3">
    <source>
        <dbReference type="ARBA" id="ARBA00022692"/>
    </source>
</evidence>
<proteinExistence type="inferred from homology"/>
<dbReference type="InterPro" id="IPR045131">
    <property type="entry name" value="CISD1/2"/>
</dbReference>
<evidence type="ECO:0000256" key="5">
    <source>
        <dbReference type="ARBA" id="ARBA00022723"/>
    </source>
</evidence>
<organism evidence="12 13">
    <name type="scientific">Gryllus longicercus</name>
    <dbReference type="NCBI Taxonomy" id="2509291"/>
    <lineage>
        <taxon>Eukaryota</taxon>
        <taxon>Metazoa</taxon>
        <taxon>Ecdysozoa</taxon>
        <taxon>Arthropoda</taxon>
        <taxon>Hexapoda</taxon>
        <taxon>Insecta</taxon>
        <taxon>Pterygota</taxon>
        <taxon>Neoptera</taxon>
        <taxon>Polyneoptera</taxon>
        <taxon>Orthoptera</taxon>
        <taxon>Ensifera</taxon>
        <taxon>Gryllidea</taxon>
        <taxon>Grylloidea</taxon>
        <taxon>Gryllidae</taxon>
        <taxon>Gryllinae</taxon>
        <taxon>Gryllus</taxon>
    </lineage>
</organism>
<evidence type="ECO:0000256" key="10">
    <source>
        <dbReference type="RuleBase" id="RU369084"/>
    </source>
</evidence>
<dbReference type="InterPro" id="IPR018967">
    <property type="entry name" value="FeS-contain_CDGSH-typ"/>
</dbReference>
<evidence type="ECO:0000256" key="6">
    <source>
        <dbReference type="ARBA" id="ARBA00022989"/>
    </source>
</evidence>
<comment type="similarity">
    <text evidence="2 10">Belongs to the CISD protein family. CISD2 subfamily.</text>
</comment>
<evidence type="ECO:0000313" key="12">
    <source>
        <dbReference type="EMBL" id="KAK7865210.1"/>
    </source>
</evidence>
<keyword evidence="6 10" id="KW-1133">Transmembrane helix</keyword>
<dbReference type="GO" id="GO:0005789">
    <property type="term" value="C:endoplasmic reticulum membrane"/>
    <property type="evidence" value="ECO:0007669"/>
    <property type="project" value="UniProtKB-SubCell"/>
</dbReference>
<keyword evidence="5 10" id="KW-0479">Metal-binding</keyword>
<evidence type="ECO:0000256" key="8">
    <source>
        <dbReference type="ARBA" id="ARBA00023014"/>
    </source>
</evidence>
<keyword evidence="8 10" id="KW-0411">Iron-sulfur</keyword>
<keyword evidence="9 10" id="KW-0472">Membrane</keyword>
<comment type="cofactor">
    <cofactor evidence="10">
        <name>[2Fe-2S] cluster</name>
        <dbReference type="ChEBI" id="CHEBI:190135"/>
    </cofactor>
    <text evidence="10">Binds 1 [2Fe-2S] cluster.</text>
</comment>
<sequence>MEPLSNTIRVTVPNYLSNLPIPDSVGGWFRLGVRDWASLIPLAAAVGGVTYLTYKAFCPRARPDQKAAVNPNIKKNVEKVVDMFDLEDIGDKVAFCRCWRSKNFPYCDGSHTPYNRESGDNVGPVCLSRKK</sequence>
<dbReference type="GO" id="GO:0010506">
    <property type="term" value="P:regulation of autophagy"/>
    <property type="evidence" value="ECO:0007669"/>
    <property type="project" value="UniProtKB-UniRule"/>
</dbReference>
<evidence type="ECO:0000256" key="9">
    <source>
        <dbReference type="ARBA" id="ARBA00023136"/>
    </source>
</evidence>
<name>A0AAN9VHX0_9ORTH</name>
<evidence type="ECO:0000259" key="11">
    <source>
        <dbReference type="SMART" id="SM00704"/>
    </source>
</evidence>
<dbReference type="InterPro" id="IPR019610">
    <property type="entry name" value="FeS-contain_mitoNEET_N"/>
</dbReference>
<protein>
    <recommendedName>
        <fullName evidence="10">CDGSH iron-sulfur domain-containing protein 2 homologue</fullName>
    </recommendedName>
</protein>
<keyword evidence="7 10" id="KW-0408">Iron</keyword>
<reference evidence="12 13" key="1">
    <citation type="submission" date="2024-03" db="EMBL/GenBank/DDBJ databases">
        <title>The genome assembly and annotation of the cricket Gryllus longicercus Weissman &amp; Gray.</title>
        <authorList>
            <person name="Szrajer S."/>
            <person name="Gray D."/>
            <person name="Ylla G."/>
        </authorList>
    </citation>
    <scope>NUCLEOTIDE SEQUENCE [LARGE SCALE GENOMIC DNA]</scope>
    <source>
        <strain evidence="12">DAG 2021-001</strain>
        <tissue evidence="12">Whole body minus gut</tissue>
    </source>
</reference>
<evidence type="ECO:0000256" key="7">
    <source>
        <dbReference type="ARBA" id="ARBA00023004"/>
    </source>
</evidence>
<feature type="transmembrane region" description="Helical" evidence="10">
    <location>
        <begin position="36"/>
        <end position="54"/>
    </location>
</feature>
<evidence type="ECO:0000256" key="2">
    <source>
        <dbReference type="ARBA" id="ARBA00008624"/>
    </source>
</evidence>
<feature type="domain" description="Iron-binding zinc finger CDGSH type" evidence="11">
    <location>
        <begin position="79"/>
        <end position="117"/>
    </location>
</feature>
<dbReference type="GO" id="GO:0051537">
    <property type="term" value="F:2 iron, 2 sulfur cluster binding"/>
    <property type="evidence" value="ECO:0007669"/>
    <property type="project" value="UniProtKB-UniRule"/>
</dbReference>
<keyword evidence="10" id="KW-0256">Endoplasmic reticulum</keyword>
<evidence type="ECO:0000256" key="4">
    <source>
        <dbReference type="ARBA" id="ARBA00022714"/>
    </source>
</evidence>
<evidence type="ECO:0000313" key="13">
    <source>
        <dbReference type="Proteomes" id="UP001378592"/>
    </source>
</evidence>
<dbReference type="GO" id="GO:0046872">
    <property type="term" value="F:metal ion binding"/>
    <property type="evidence" value="ECO:0007669"/>
    <property type="project" value="UniProtKB-UniRule"/>
</dbReference>
<dbReference type="AlphaFoldDB" id="A0AAN9VHX0"/>
<dbReference type="PANTHER" id="PTHR13680">
    <property type="entry name" value="CDGSH IRON-SULFUR DOMAIN-CONTAINING PROTEIN 1"/>
    <property type="match status" value="1"/>
</dbReference>
<dbReference type="GO" id="GO:0005741">
    <property type="term" value="C:mitochondrial outer membrane"/>
    <property type="evidence" value="ECO:0007669"/>
    <property type="project" value="TreeGrafter"/>
</dbReference>
<comment type="caution">
    <text evidence="12">The sequence shown here is derived from an EMBL/GenBank/DDBJ whole genome shotgun (WGS) entry which is preliminary data.</text>
</comment>
<evidence type="ECO:0000256" key="1">
    <source>
        <dbReference type="ARBA" id="ARBA00004389"/>
    </source>
</evidence>
<dbReference type="Proteomes" id="UP001378592">
    <property type="component" value="Unassembled WGS sequence"/>
</dbReference>